<comment type="caution">
    <text evidence="6">The sequence shown here is derived from an EMBL/GenBank/DDBJ whole genome shotgun (WGS) entry which is preliminary data.</text>
</comment>
<dbReference type="PROSITE" id="PS51000">
    <property type="entry name" value="HTH_DEOR_2"/>
    <property type="match status" value="1"/>
</dbReference>
<dbReference type="EMBL" id="JAMSKV010000004">
    <property type="protein sequence ID" value="MCQ8278204.1"/>
    <property type="molecule type" value="Genomic_DNA"/>
</dbReference>
<organism evidence="6 7">
    <name type="scientific">Endosaccharibacter trunci</name>
    <dbReference type="NCBI Taxonomy" id="2812733"/>
    <lineage>
        <taxon>Bacteria</taxon>
        <taxon>Pseudomonadati</taxon>
        <taxon>Pseudomonadota</taxon>
        <taxon>Alphaproteobacteria</taxon>
        <taxon>Acetobacterales</taxon>
        <taxon>Acetobacteraceae</taxon>
        <taxon>Endosaccharibacter</taxon>
    </lineage>
</organism>
<dbReference type="PROSITE" id="PS00894">
    <property type="entry name" value="HTH_DEOR_1"/>
    <property type="match status" value="1"/>
</dbReference>
<gene>
    <name evidence="6" type="ORF">NFI95_07055</name>
</gene>
<keyword evidence="7" id="KW-1185">Reference proteome</keyword>
<dbReference type="InterPro" id="IPR001034">
    <property type="entry name" value="DeoR_HTH"/>
</dbReference>
<keyword evidence="1" id="KW-0805">Transcription regulation</keyword>
<protein>
    <submittedName>
        <fullName evidence="6">DeoR/GlpR family DNA-binding transcription regulator</fullName>
    </submittedName>
</protein>
<proteinExistence type="predicted"/>
<evidence type="ECO:0000313" key="7">
    <source>
        <dbReference type="Proteomes" id="UP001524587"/>
    </source>
</evidence>
<feature type="compositionally biased region" description="Basic and acidic residues" evidence="4">
    <location>
        <begin position="273"/>
        <end position="286"/>
    </location>
</feature>
<dbReference type="Gene3D" id="1.10.10.10">
    <property type="entry name" value="Winged helix-like DNA-binding domain superfamily/Winged helix DNA-binding domain"/>
    <property type="match status" value="1"/>
</dbReference>
<dbReference type="SMART" id="SM01134">
    <property type="entry name" value="DeoRC"/>
    <property type="match status" value="1"/>
</dbReference>
<dbReference type="Pfam" id="PF00455">
    <property type="entry name" value="DeoRC"/>
    <property type="match status" value="1"/>
</dbReference>
<dbReference type="SUPFAM" id="SSF100950">
    <property type="entry name" value="NagB/RpiA/CoA transferase-like"/>
    <property type="match status" value="1"/>
</dbReference>
<feature type="region of interest" description="Disordered" evidence="4">
    <location>
        <begin position="264"/>
        <end position="286"/>
    </location>
</feature>
<dbReference type="Proteomes" id="UP001524587">
    <property type="component" value="Unassembled WGS sequence"/>
</dbReference>
<dbReference type="Pfam" id="PF08220">
    <property type="entry name" value="HTH_DeoR"/>
    <property type="match status" value="1"/>
</dbReference>
<dbReference type="InterPro" id="IPR014036">
    <property type="entry name" value="DeoR-like_C"/>
</dbReference>
<dbReference type="InterPro" id="IPR050313">
    <property type="entry name" value="Carb_Metab_HTH_regulators"/>
</dbReference>
<dbReference type="PANTHER" id="PTHR30363:SF44">
    <property type="entry name" value="AGA OPERON TRANSCRIPTIONAL REPRESSOR-RELATED"/>
    <property type="match status" value="1"/>
</dbReference>
<keyword evidence="3" id="KW-0804">Transcription</keyword>
<dbReference type="RefSeq" id="WP_422863665.1">
    <property type="nucleotide sequence ID" value="NZ_JAMSKV010000004.1"/>
</dbReference>
<dbReference type="PANTHER" id="PTHR30363">
    <property type="entry name" value="HTH-TYPE TRANSCRIPTIONAL REGULATOR SRLR-RELATED"/>
    <property type="match status" value="1"/>
</dbReference>
<evidence type="ECO:0000256" key="1">
    <source>
        <dbReference type="ARBA" id="ARBA00023015"/>
    </source>
</evidence>
<evidence type="ECO:0000256" key="2">
    <source>
        <dbReference type="ARBA" id="ARBA00023125"/>
    </source>
</evidence>
<evidence type="ECO:0000259" key="5">
    <source>
        <dbReference type="PROSITE" id="PS51000"/>
    </source>
</evidence>
<evidence type="ECO:0000313" key="6">
    <source>
        <dbReference type="EMBL" id="MCQ8278204.1"/>
    </source>
</evidence>
<dbReference type="InterPro" id="IPR018356">
    <property type="entry name" value="Tscrpt_reg_HTH_DeoR_CS"/>
</dbReference>
<dbReference type="SUPFAM" id="SSF46785">
    <property type="entry name" value="Winged helix' DNA-binding domain"/>
    <property type="match status" value="1"/>
</dbReference>
<dbReference type="SMART" id="SM00420">
    <property type="entry name" value="HTH_DEOR"/>
    <property type="match status" value="1"/>
</dbReference>
<dbReference type="InterPro" id="IPR036388">
    <property type="entry name" value="WH-like_DNA-bd_sf"/>
</dbReference>
<keyword evidence="2 6" id="KW-0238">DNA-binding</keyword>
<name>A0ABT1W5Q2_9PROT</name>
<accession>A0ABT1W5Q2</accession>
<dbReference type="InterPro" id="IPR036390">
    <property type="entry name" value="WH_DNA-bd_sf"/>
</dbReference>
<dbReference type="PRINTS" id="PR00037">
    <property type="entry name" value="HTHLACR"/>
</dbReference>
<evidence type="ECO:0000256" key="3">
    <source>
        <dbReference type="ARBA" id="ARBA00023163"/>
    </source>
</evidence>
<reference evidence="6 7" key="1">
    <citation type="submission" date="2022-06" db="EMBL/GenBank/DDBJ databases">
        <title>Endosaccharibacter gen. nov., sp. nov., endophytic bacteria isolated from sugarcane.</title>
        <authorList>
            <person name="Pitiwittayakul N."/>
            <person name="Yukphan P."/>
            <person name="Charoenyingcharoen P."/>
            <person name="Tanasupawat S."/>
        </authorList>
    </citation>
    <scope>NUCLEOTIDE SEQUENCE [LARGE SCALE GENOMIC DNA]</scope>
    <source>
        <strain evidence="6 7">KSS8</strain>
    </source>
</reference>
<dbReference type="InterPro" id="IPR037171">
    <property type="entry name" value="NagB/RpiA_transferase-like"/>
</dbReference>
<sequence>MSERAETGIVAARRRAILDFVVEHGSAQAEELVRHFSISRMTVHRDLGALASDNLVRRVHGGVTTLSDPRVEASVLHRARRGTGAKRAIAAAAARLIAPGEILVLDDSTTTSLLCDHLGRLGDLTVITNSLGVAGRLSGMKTVTLIGLGGQYEPRFDAFFGTQCEQAISRLRANTLFVSASAIHGTTAFHQEQAVIRAKLAMMEIVERRVLLADSSKFDHSALNLLAPLSAFDVVITDDALPQPIRDRLLDAGIVLRIAPSPAGPDGSTSLETAHDAPEGHSRCVL</sequence>
<dbReference type="GO" id="GO:0003677">
    <property type="term" value="F:DNA binding"/>
    <property type="evidence" value="ECO:0007669"/>
    <property type="project" value="UniProtKB-KW"/>
</dbReference>
<feature type="domain" description="HTH deoR-type" evidence="5">
    <location>
        <begin position="10"/>
        <end position="65"/>
    </location>
</feature>
<evidence type="ECO:0000256" key="4">
    <source>
        <dbReference type="SAM" id="MobiDB-lite"/>
    </source>
</evidence>